<accession>A3V1L0</accession>
<keyword evidence="2" id="KW-1185">Reference proteome</keyword>
<protein>
    <submittedName>
        <fullName evidence="1">Arginine/ornithine transport system ATPase</fullName>
    </submittedName>
</protein>
<evidence type="ECO:0000313" key="1">
    <source>
        <dbReference type="EMBL" id="EAQ07939.1"/>
    </source>
</evidence>
<proteinExistence type="predicted"/>
<evidence type="ECO:0000313" key="2">
    <source>
        <dbReference type="Proteomes" id="UP000004507"/>
    </source>
</evidence>
<dbReference type="Proteomes" id="UP000004507">
    <property type="component" value="Unassembled WGS sequence"/>
</dbReference>
<dbReference type="eggNOG" id="ENOG5032Y82">
    <property type="taxonomic scope" value="Bacteria"/>
</dbReference>
<name>A3V1L0_9RHOB</name>
<dbReference type="AlphaFoldDB" id="A3V1L0"/>
<dbReference type="EMBL" id="AAMS01000001">
    <property type="protein sequence ID" value="EAQ07939.1"/>
    <property type="molecule type" value="Genomic_DNA"/>
</dbReference>
<dbReference type="STRING" id="314232.SKA53_09454"/>
<comment type="caution">
    <text evidence="1">The sequence shown here is derived from an EMBL/GenBank/DDBJ whole genome shotgun (WGS) entry which is preliminary data.</text>
</comment>
<dbReference type="HOGENOM" id="CLU_157267_1_0_5"/>
<reference evidence="1 2" key="1">
    <citation type="submission" date="2006-01" db="EMBL/GenBank/DDBJ databases">
        <authorList>
            <person name="Hagstrom A."/>
            <person name="Ferriera S."/>
            <person name="Johnson J."/>
            <person name="Kravitz S."/>
            <person name="Halpern A."/>
            <person name="Remington K."/>
            <person name="Beeson K."/>
            <person name="Tran B."/>
            <person name="Rogers Y.-H."/>
            <person name="Friedman R."/>
            <person name="Venter J.C."/>
        </authorList>
    </citation>
    <scope>NUCLEOTIDE SEQUENCE [LARGE SCALE GENOMIC DNA]</scope>
    <source>
        <strain evidence="1 2">SKA53</strain>
    </source>
</reference>
<organism evidence="1 2">
    <name type="scientific">Yoonia vestfoldensis SKA53</name>
    <dbReference type="NCBI Taxonomy" id="314232"/>
    <lineage>
        <taxon>Bacteria</taxon>
        <taxon>Pseudomonadati</taxon>
        <taxon>Pseudomonadota</taxon>
        <taxon>Alphaproteobacteria</taxon>
        <taxon>Rhodobacterales</taxon>
        <taxon>Paracoccaceae</taxon>
        <taxon>Yoonia</taxon>
    </lineage>
</organism>
<dbReference type="RefSeq" id="WP_007205841.1">
    <property type="nucleotide sequence ID" value="NZ_CH672414.1"/>
</dbReference>
<gene>
    <name evidence="1" type="ORF">SKA53_09454</name>
</gene>
<sequence length="131" mass="14121">MPRLTLHIAPEHGRAILQDAKKTEGRMRIFLVMGAVATLAACGGGRVSGDISAACMNAGRVAASPQLCSCVQQVANQSLSDRDQARAAAFFADPQRAQDTRQSDNRSDEAFWLRYRAFADLATQVCRPVAV</sequence>